<accession>A0A9J7NAV0</accession>
<feature type="domain" description="EGF-like" evidence="8">
    <location>
        <begin position="186"/>
        <end position="221"/>
    </location>
</feature>
<dbReference type="OrthoDB" id="10045365at2759"/>
<dbReference type="PROSITE" id="PS01187">
    <property type="entry name" value="EGF_CA"/>
    <property type="match status" value="1"/>
</dbReference>
<dbReference type="InterPro" id="IPR009030">
    <property type="entry name" value="Growth_fac_rcpt_cys_sf"/>
</dbReference>
<feature type="chain" id="PRO_5039939567" evidence="7">
    <location>
        <begin position="21"/>
        <end position="281"/>
    </location>
</feature>
<dbReference type="Pfam" id="PF00008">
    <property type="entry name" value="EGF"/>
    <property type="match status" value="1"/>
</dbReference>
<dbReference type="RefSeq" id="XP_035695716.1">
    <property type="nucleotide sequence ID" value="XM_035839823.1"/>
</dbReference>
<evidence type="ECO:0000313" key="9">
    <source>
        <dbReference type="Proteomes" id="UP000001554"/>
    </source>
</evidence>
<dbReference type="Proteomes" id="UP000001554">
    <property type="component" value="Chromosome 13"/>
</dbReference>
<dbReference type="InterPro" id="IPR000152">
    <property type="entry name" value="EGF-type_Asp/Asn_hydroxyl_site"/>
</dbReference>
<keyword evidence="5" id="KW-0325">Glycoprotein</keyword>
<dbReference type="KEGG" id="bfo:118429342"/>
<feature type="disulfide bond" evidence="6">
    <location>
        <begin position="153"/>
        <end position="163"/>
    </location>
</feature>
<feature type="disulfide bond" evidence="6">
    <location>
        <begin position="249"/>
        <end position="258"/>
    </location>
</feature>
<organism evidence="9 10">
    <name type="scientific">Branchiostoma floridae</name>
    <name type="common">Florida lancelet</name>
    <name type="synonym">Amphioxus</name>
    <dbReference type="NCBI Taxonomy" id="7739"/>
    <lineage>
        <taxon>Eukaryota</taxon>
        <taxon>Metazoa</taxon>
        <taxon>Chordata</taxon>
        <taxon>Cephalochordata</taxon>
        <taxon>Leptocardii</taxon>
        <taxon>Amphioxiformes</taxon>
        <taxon>Branchiostomatidae</taxon>
        <taxon>Branchiostoma</taxon>
    </lineage>
</organism>
<keyword evidence="3" id="KW-0677">Repeat</keyword>
<dbReference type="InterPro" id="IPR000742">
    <property type="entry name" value="EGF"/>
</dbReference>
<feature type="disulfide bond" evidence="6">
    <location>
        <begin position="174"/>
        <end position="183"/>
    </location>
</feature>
<dbReference type="FunFam" id="2.10.25.10:FF:000279">
    <property type="entry name" value="Neurogenic locus notch 1"/>
    <property type="match status" value="2"/>
</dbReference>
<dbReference type="OMA" id="QHMANTF"/>
<dbReference type="FunFam" id="2.10.25.10:FF:000334">
    <property type="entry name" value="protein delta homolog 2 isoform X1"/>
    <property type="match status" value="1"/>
</dbReference>
<dbReference type="InterPro" id="IPR018097">
    <property type="entry name" value="EGF_Ca-bd_CS"/>
</dbReference>
<dbReference type="Pfam" id="PF12661">
    <property type="entry name" value="hEGF"/>
    <property type="match status" value="2"/>
</dbReference>
<keyword evidence="4 6" id="KW-1015">Disulfide bond</keyword>
<dbReference type="Gene3D" id="2.10.25.10">
    <property type="entry name" value="Laminin"/>
    <property type="match status" value="3"/>
</dbReference>
<dbReference type="SUPFAM" id="SSF57184">
    <property type="entry name" value="Growth factor receptor domain"/>
    <property type="match status" value="1"/>
</dbReference>
<keyword evidence="2 7" id="KW-0732">Signal</keyword>
<reference evidence="9" key="1">
    <citation type="journal article" date="2020" name="Nat. Ecol. Evol.">
        <title>Deeply conserved synteny resolves early events in vertebrate evolution.</title>
        <authorList>
            <person name="Simakov O."/>
            <person name="Marletaz F."/>
            <person name="Yue J.X."/>
            <person name="O'Connell B."/>
            <person name="Jenkins J."/>
            <person name="Brandt A."/>
            <person name="Calef R."/>
            <person name="Tung C.H."/>
            <person name="Huang T.K."/>
            <person name="Schmutz J."/>
            <person name="Satoh N."/>
            <person name="Yu J.K."/>
            <person name="Putnam N.H."/>
            <person name="Green R.E."/>
            <person name="Rokhsar D.S."/>
        </authorList>
    </citation>
    <scope>NUCLEOTIDE SEQUENCE [LARGE SCALE GENOMIC DNA]</scope>
    <source>
        <strain evidence="9">S238N-H82</strain>
    </source>
</reference>
<keyword evidence="9" id="KW-1185">Reference proteome</keyword>
<dbReference type="GeneID" id="118429342"/>
<comment type="caution">
    <text evidence="6">Lacks conserved residue(s) required for the propagation of feature annotation.</text>
</comment>
<feature type="domain" description="EGF-like" evidence="8">
    <location>
        <begin position="149"/>
        <end position="184"/>
    </location>
</feature>
<dbReference type="GO" id="GO:0005509">
    <property type="term" value="F:calcium ion binding"/>
    <property type="evidence" value="ECO:0007669"/>
    <property type="project" value="InterPro"/>
</dbReference>
<feature type="signal peptide" evidence="7">
    <location>
        <begin position="1"/>
        <end position="20"/>
    </location>
</feature>
<dbReference type="SMART" id="SM00181">
    <property type="entry name" value="EGF"/>
    <property type="match status" value="3"/>
</dbReference>
<dbReference type="GO" id="GO:0007219">
    <property type="term" value="P:Notch signaling pathway"/>
    <property type="evidence" value="ECO:0000318"/>
    <property type="project" value="GO_Central"/>
</dbReference>
<evidence type="ECO:0000259" key="8">
    <source>
        <dbReference type="PROSITE" id="PS50026"/>
    </source>
</evidence>
<evidence type="ECO:0000256" key="3">
    <source>
        <dbReference type="ARBA" id="ARBA00022737"/>
    </source>
</evidence>
<dbReference type="AlphaFoldDB" id="A0A9J7NAV0"/>
<evidence type="ECO:0000313" key="10">
    <source>
        <dbReference type="RefSeq" id="XP_035695716.1"/>
    </source>
</evidence>
<evidence type="ECO:0000256" key="2">
    <source>
        <dbReference type="ARBA" id="ARBA00022729"/>
    </source>
</evidence>
<evidence type="ECO:0000256" key="5">
    <source>
        <dbReference type="ARBA" id="ARBA00023180"/>
    </source>
</evidence>
<dbReference type="InterPro" id="IPR013032">
    <property type="entry name" value="EGF-like_CS"/>
</dbReference>
<dbReference type="PROSITE" id="PS00022">
    <property type="entry name" value="EGF_1"/>
    <property type="match status" value="3"/>
</dbReference>
<dbReference type="PROSITE" id="PS00010">
    <property type="entry name" value="ASX_HYDROXYL"/>
    <property type="match status" value="3"/>
</dbReference>
<proteinExistence type="predicted"/>
<sequence>MWKFLLLLAAVGTLPAASVGEQVYLTTVDNWSFWKIRATGPMTDDNVKVTCEAAGMRYPCFRPGADGCGEFYWASDCIKFHHIQCTTLKALSSELCGHTDGHGEQCQPLDDTFVYNPAWYDDSAYGVDFETHDWGLQGADYNNMYALCAAPTCGRSPCAHGTCTDDTGGYTCSCENGWEGTNCDQNIDECASFPCAHGACNDTIGSFTCSCDNGWTGLNCDQDIDECASSPCWLGGTCLDHVNGYSCVCLKDVTGRNCETGTTLFNTKSNDKEVVRTVTSQ</sequence>
<reference evidence="10" key="2">
    <citation type="submission" date="2025-08" db="UniProtKB">
        <authorList>
            <consortium name="RefSeq"/>
        </authorList>
    </citation>
    <scope>IDENTIFICATION</scope>
    <source>
        <strain evidence="10">S238N-H82</strain>
        <tissue evidence="10">Testes</tissue>
    </source>
</reference>
<dbReference type="InterPro" id="IPR051355">
    <property type="entry name" value="Notch/Slit_guidance"/>
</dbReference>
<keyword evidence="1 6" id="KW-0245">EGF-like domain</keyword>
<evidence type="ECO:0000256" key="1">
    <source>
        <dbReference type="ARBA" id="ARBA00022536"/>
    </source>
</evidence>
<dbReference type="CDD" id="cd00054">
    <property type="entry name" value="EGF_CA"/>
    <property type="match status" value="3"/>
</dbReference>
<evidence type="ECO:0000256" key="7">
    <source>
        <dbReference type="SAM" id="SignalP"/>
    </source>
</evidence>
<dbReference type="PROSITE" id="PS50026">
    <property type="entry name" value="EGF_3"/>
    <property type="match status" value="3"/>
</dbReference>
<gene>
    <name evidence="10" type="primary">LOC118429342</name>
</gene>
<feature type="disulfide bond" evidence="6">
    <location>
        <begin position="190"/>
        <end position="200"/>
    </location>
</feature>
<name>A0A9J7NAV0_BRAFL</name>
<evidence type="ECO:0000256" key="4">
    <source>
        <dbReference type="ARBA" id="ARBA00023157"/>
    </source>
</evidence>
<dbReference type="SMART" id="SM00179">
    <property type="entry name" value="EGF_CA"/>
    <property type="match status" value="3"/>
</dbReference>
<dbReference type="InterPro" id="IPR001881">
    <property type="entry name" value="EGF-like_Ca-bd_dom"/>
</dbReference>
<dbReference type="PANTHER" id="PTHR45836">
    <property type="entry name" value="SLIT HOMOLOG"/>
    <property type="match status" value="1"/>
</dbReference>
<dbReference type="PANTHER" id="PTHR45836:SF13">
    <property type="entry name" value="PROTEIN CRUMBS"/>
    <property type="match status" value="1"/>
</dbReference>
<dbReference type="PRINTS" id="PR00010">
    <property type="entry name" value="EGFBLOOD"/>
</dbReference>
<feature type="disulfide bond" evidence="6">
    <location>
        <begin position="211"/>
        <end position="220"/>
    </location>
</feature>
<protein>
    <submittedName>
        <fullName evidence="10">Neurogenic locus notch homolog protein 3-like</fullName>
    </submittedName>
</protein>
<dbReference type="GO" id="GO:0005112">
    <property type="term" value="F:Notch binding"/>
    <property type="evidence" value="ECO:0000318"/>
    <property type="project" value="GO_Central"/>
</dbReference>
<dbReference type="PROSITE" id="PS01186">
    <property type="entry name" value="EGF_2"/>
    <property type="match status" value="2"/>
</dbReference>
<feature type="domain" description="EGF-like" evidence="8">
    <location>
        <begin position="223"/>
        <end position="259"/>
    </location>
</feature>
<evidence type="ECO:0000256" key="6">
    <source>
        <dbReference type="PROSITE-ProRule" id="PRU00076"/>
    </source>
</evidence>